<feature type="transmembrane region" description="Helical" evidence="1">
    <location>
        <begin position="70"/>
        <end position="93"/>
    </location>
</feature>
<evidence type="ECO:0000313" key="2">
    <source>
        <dbReference type="EMBL" id="MBY0098579.1"/>
    </source>
</evidence>
<dbReference type="RefSeq" id="WP_221874801.1">
    <property type="nucleotide sequence ID" value="NZ_JACWFH010000025.1"/>
</dbReference>
<feature type="transmembrane region" description="Helical" evidence="1">
    <location>
        <begin position="30"/>
        <end position="50"/>
    </location>
</feature>
<keyword evidence="1" id="KW-1133">Transmembrane helix</keyword>
<evidence type="ECO:0000256" key="1">
    <source>
        <dbReference type="SAM" id="Phobius"/>
    </source>
</evidence>
<keyword evidence="1" id="KW-0472">Membrane</keyword>
<accession>A0ABS7K8L5</accession>
<proteinExistence type="predicted"/>
<gene>
    <name evidence="2" type="ORF">H0185_17590</name>
</gene>
<name>A0ABS7K8L5_9BACI</name>
<organism evidence="2 3">
    <name type="scientific">Mesobacillus maritimus</name>
    <dbReference type="NCBI Taxonomy" id="1643336"/>
    <lineage>
        <taxon>Bacteria</taxon>
        <taxon>Bacillati</taxon>
        <taxon>Bacillota</taxon>
        <taxon>Bacilli</taxon>
        <taxon>Bacillales</taxon>
        <taxon>Bacillaceae</taxon>
        <taxon>Mesobacillus</taxon>
    </lineage>
</organism>
<reference evidence="2 3" key="1">
    <citation type="submission" date="2020-07" db="EMBL/GenBank/DDBJ databases">
        <title>Fungal Genomes of the International Space Station.</title>
        <authorList>
            <person name="Seuylemezian A."/>
            <person name="Singh N.K."/>
            <person name="Wood J."/>
            <person name="Venkateswaran K."/>
        </authorList>
    </citation>
    <scope>NUCLEOTIDE SEQUENCE [LARGE SCALE GENOMIC DNA]</scope>
    <source>
        <strain evidence="2 3">PL-B2</strain>
    </source>
</reference>
<dbReference type="EMBL" id="JACWFH010000025">
    <property type="protein sequence ID" value="MBY0098579.1"/>
    <property type="molecule type" value="Genomic_DNA"/>
</dbReference>
<comment type="caution">
    <text evidence="2">The sequence shown here is derived from an EMBL/GenBank/DDBJ whole genome shotgun (WGS) entry which is preliminary data.</text>
</comment>
<feature type="transmembrane region" description="Helical" evidence="1">
    <location>
        <begin position="6"/>
        <end position="23"/>
    </location>
</feature>
<keyword evidence="1" id="KW-0812">Transmembrane</keyword>
<protein>
    <submittedName>
        <fullName evidence="2">Transposase</fullName>
    </submittedName>
</protein>
<sequence length="106" mass="12116">MVFLIIAGSILTPLAMFGLRLYWGQSKLYLNLLAIISALVFGNISALAIYEIIKDNTVFMTNIHGLFLNPVFLLTGAYMGVYLLYRLVVWTFSEHAQRERKLKFHS</sequence>
<keyword evidence="3" id="KW-1185">Reference proteome</keyword>
<dbReference type="Proteomes" id="UP000769780">
    <property type="component" value="Unassembled WGS sequence"/>
</dbReference>
<evidence type="ECO:0000313" key="3">
    <source>
        <dbReference type="Proteomes" id="UP000769780"/>
    </source>
</evidence>